<comment type="caution">
    <text evidence="1">The sequence shown here is derived from an EMBL/GenBank/DDBJ whole genome shotgun (WGS) entry which is preliminary data.</text>
</comment>
<dbReference type="RefSeq" id="WP_011166377.1">
    <property type="nucleotide sequence ID" value="NZ_CP014346.1"/>
</dbReference>
<sequence>MNLQKLKSICKRLSSETKTNYNIILKHYFMISILEKIVKSKNKQNFVIKGGFLLSNMMSLNERTTQDIDCLIKGINFVKENILRTISDVLRYDFTDFIKYEIKEITEIKKRDKYNGFRVKILCKLEKLEEIVKIDLAIGDVVTPSEIKYNFRNIFSNSSFEIQAYNLETILAEKIFIINNLNIQSTRIKDLYDIFLIYSFKEFEIDYNILKCACLNTFKKRNTVFNIDLVLSLLNEINQLDIFELLWNNYRQKYFYAQKIEFKILIKSVIKFLEKLKNI</sequence>
<dbReference type="EMBL" id="LAEW01000001">
    <property type="protein sequence ID" value="KJQ46674.1"/>
    <property type="molecule type" value="Genomic_DNA"/>
</dbReference>
<evidence type="ECO:0000313" key="1">
    <source>
        <dbReference type="EMBL" id="KJQ46674.1"/>
    </source>
</evidence>
<gene>
    <name evidence="1" type="ORF">TS59_0201</name>
</gene>
<dbReference type="Gene3D" id="3.10.450.620">
    <property type="entry name" value="JHP933, nucleotidyltransferase-like core domain"/>
    <property type="match status" value="1"/>
</dbReference>
<organism evidence="1 2">
    <name type="scientific">Mycoplasma mycoides subsp. mycoides</name>
    <dbReference type="NCBI Taxonomy" id="2103"/>
    <lineage>
        <taxon>Bacteria</taxon>
        <taxon>Bacillati</taxon>
        <taxon>Mycoplasmatota</taxon>
        <taxon>Mollicutes</taxon>
        <taxon>Mycoplasmataceae</taxon>
        <taxon>Mycoplasma</taxon>
    </lineage>
</organism>
<reference evidence="1 2" key="1">
    <citation type="submission" date="2015-02" db="EMBL/GenBank/DDBJ databases">
        <title>Mycoplasma mycoides subsp. mycoides strain:B237 Genome sequencing.</title>
        <authorList>
            <person name="Fischer A."/>
            <person name="Santana-Cruz I."/>
            <person name="Schieck E."/>
            <person name="Gourle H."/>
            <person name="Lambert M."/>
            <person name="Nadendla S."/>
            <person name="Miller R.A."/>
            <person name="Weber J."/>
            <person name="Bongcam-Rudloff E."/>
            <person name="Vashee S."/>
            <person name="Frey J."/>
            <person name="Jores J."/>
        </authorList>
    </citation>
    <scope>NUCLEOTIDE SEQUENCE [LARGE SCALE GENOMIC DNA]</scope>
    <source>
        <strain evidence="1 2">B237</strain>
    </source>
</reference>
<dbReference type="OMA" id="LLQYYAM"/>
<accession>A0AAE2EJF6</accession>
<name>A0AAE2EJF6_MYCMY</name>
<evidence type="ECO:0008006" key="3">
    <source>
        <dbReference type="Google" id="ProtNLM"/>
    </source>
</evidence>
<proteinExistence type="predicted"/>
<protein>
    <recommendedName>
        <fullName evidence="3">Abortive infection protein AbiGII</fullName>
    </recommendedName>
</protein>
<dbReference type="Proteomes" id="UP000033624">
    <property type="component" value="Unassembled WGS sequence"/>
</dbReference>
<dbReference type="AlphaFoldDB" id="A0AAE2EJF6"/>
<dbReference type="InterPro" id="IPR014942">
    <property type="entry name" value="AbiEii"/>
</dbReference>
<dbReference type="Pfam" id="PF08843">
    <property type="entry name" value="AbiEii"/>
    <property type="match status" value="1"/>
</dbReference>
<evidence type="ECO:0000313" key="2">
    <source>
        <dbReference type="Proteomes" id="UP000033624"/>
    </source>
</evidence>